<name>A0A3M7S8X1_BRAPC</name>
<sequence length="65" mass="7372">MFANFQTIDQDKLASINNSSPNPKPIKFKISGHTIPKYPDVCLKKIGVNPSFLKGLFKDFRFSLK</sequence>
<evidence type="ECO:0000313" key="1">
    <source>
        <dbReference type="EMBL" id="RNA32263.1"/>
    </source>
</evidence>
<reference evidence="1 2" key="1">
    <citation type="journal article" date="2018" name="Sci. Rep.">
        <title>Genomic signatures of local adaptation to the degree of environmental predictability in rotifers.</title>
        <authorList>
            <person name="Franch-Gras L."/>
            <person name="Hahn C."/>
            <person name="Garcia-Roger E.M."/>
            <person name="Carmona M.J."/>
            <person name="Serra M."/>
            <person name="Gomez A."/>
        </authorList>
    </citation>
    <scope>NUCLEOTIDE SEQUENCE [LARGE SCALE GENOMIC DNA]</scope>
    <source>
        <strain evidence="1">HYR1</strain>
    </source>
</reference>
<gene>
    <name evidence="1" type="ORF">BpHYR1_036952</name>
</gene>
<evidence type="ECO:0000313" key="2">
    <source>
        <dbReference type="Proteomes" id="UP000276133"/>
    </source>
</evidence>
<protein>
    <submittedName>
        <fullName evidence="1">Uncharacterized protein</fullName>
    </submittedName>
</protein>
<keyword evidence="2" id="KW-1185">Reference proteome</keyword>
<dbReference type="AlphaFoldDB" id="A0A3M7S8X1"/>
<organism evidence="1 2">
    <name type="scientific">Brachionus plicatilis</name>
    <name type="common">Marine rotifer</name>
    <name type="synonym">Brachionus muelleri</name>
    <dbReference type="NCBI Taxonomy" id="10195"/>
    <lineage>
        <taxon>Eukaryota</taxon>
        <taxon>Metazoa</taxon>
        <taxon>Spiralia</taxon>
        <taxon>Gnathifera</taxon>
        <taxon>Rotifera</taxon>
        <taxon>Eurotatoria</taxon>
        <taxon>Monogononta</taxon>
        <taxon>Pseudotrocha</taxon>
        <taxon>Ploima</taxon>
        <taxon>Brachionidae</taxon>
        <taxon>Brachionus</taxon>
    </lineage>
</organism>
<comment type="caution">
    <text evidence="1">The sequence shown here is derived from an EMBL/GenBank/DDBJ whole genome shotgun (WGS) entry which is preliminary data.</text>
</comment>
<accession>A0A3M7S8X1</accession>
<dbReference type="EMBL" id="REGN01001822">
    <property type="protein sequence ID" value="RNA32263.1"/>
    <property type="molecule type" value="Genomic_DNA"/>
</dbReference>
<dbReference type="Proteomes" id="UP000276133">
    <property type="component" value="Unassembled WGS sequence"/>
</dbReference>
<proteinExistence type="predicted"/>